<dbReference type="Proteomes" id="UP001610446">
    <property type="component" value="Unassembled WGS sequence"/>
</dbReference>
<name>A0ABR4K7Y4_9EURO</name>
<reference evidence="1 2" key="1">
    <citation type="submission" date="2024-07" db="EMBL/GenBank/DDBJ databases">
        <title>Section-level genome sequencing and comparative genomics of Aspergillus sections Usti and Cavernicolus.</title>
        <authorList>
            <consortium name="Lawrence Berkeley National Laboratory"/>
            <person name="Nybo J.L."/>
            <person name="Vesth T.C."/>
            <person name="Theobald S."/>
            <person name="Frisvad J.C."/>
            <person name="Larsen T.O."/>
            <person name="Kjaerboelling I."/>
            <person name="Rothschild-Mancinelli K."/>
            <person name="Lyhne E.K."/>
            <person name="Kogle M.E."/>
            <person name="Barry K."/>
            <person name="Clum A."/>
            <person name="Na H."/>
            <person name="Ledsgaard L."/>
            <person name="Lin J."/>
            <person name="Lipzen A."/>
            <person name="Kuo A."/>
            <person name="Riley R."/>
            <person name="Mondo S."/>
            <person name="Labutti K."/>
            <person name="Haridas S."/>
            <person name="Pangalinan J."/>
            <person name="Salamov A.A."/>
            <person name="Simmons B.A."/>
            <person name="Magnuson J.K."/>
            <person name="Chen J."/>
            <person name="Drula E."/>
            <person name="Henrissat B."/>
            <person name="Wiebenga A."/>
            <person name="Lubbers R.J."/>
            <person name="Gomes A.C."/>
            <person name="Makela M.R."/>
            <person name="Stajich J."/>
            <person name="Grigoriev I.V."/>
            <person name="Mortensen U.H."/>
            <person name="De Vries R.P."/>
            <person name="Baker S.E."/>
            <person name="Andersen M.R."/>
        </authorList>
    </citation>
    <scope>NUCLEOTIDE SEQUENCE [LARGE SCALE GENOMIC DNA]</scope>
    <source>
        <strain evidence="1 2">CBS 123904</strain>
    </source>
</reference>
<gene>
    <name evidence="1" type="ORF">BJY01DRAFT_246611</name>
</gene>
<evidence type="ECO:0000313" key="2">
    <source>
        <dbReference type="Proteomes" id="UP001610446"/>
    </source>
</evidence>
<keyword evidence="2" id="KW-1185">Reference proteome</keyword>
<accession>A0ABR4K7Y4</accession>
<sequence length="163" mass="17996">MELQPSSGMEGLFLGDQLQQLSPIETQPDHGTGRAFAPGILTIPGLSDEDRMVTTEIAPTLTTTTLSSDRDNDVSHTDVAPFYFDLSSLETYGLDTGFTEATLTYADFLKDLLNWKDPDGADHKSGRGGSQGNTNFWDQHLDIEQTFDHLLDFPLPEFLILVD</sequence>
<dbReference type="EMBL" id="JBFXLU010000053">
    <property type="protein sequence ID" value="KAL2847844.1"/>
    <property type="molecule type" value="Genomic_DNA"/>
</dbReference>
<proteinExistence type="predicted"/>
<organism evidence="1 2">
    <name type="scientific">Aspergillus pseudoustus</name>
    <dbReference type="NCBI Taxonomy" id="1810923"/>
    <lineage>
        <taxon>Eukaryota</taxon>
        <taxon>Fungi</taxon>
        <taxon>Dikarya</taxon>
        <taxon>Ascomycota</taxon>
        <taxon>Pezizomycotina</taxon>
        <taxon>Eurotiomycetes</taxon>
        <taxon>Eurotiomycetidae</taxon>
        <taxon>Eurotiales</taxon>
        <taxon>Aspergillaceae</taxon>
        <taxon>Aspergillus</taxon>
        <taxon>Aspergillus subgen. Nidulantes</taxon>
    </lineage>
</organism>
<comment type="caution">
    <text evidence="1">The sequence shown here is derived from an EMBL/GenBank/DDBJ whole genome shotgun (WGS) entry which is preliminary data.</text>
</comment>
<protein>
    <submittedName>
        <fullName evidence="1">Uncharacterized protein</fullName>
    </submittedName>
</protein>
<evidence type="ECO:0000313" key="1">
    <source>
        <dbReference type="EMBL" id="KAL2847844.1"/>
    </source>
</evidence>